<dbReference type="EMBL" id="JBITMB010000004">
    <property type="protein sequence ID" value="MFI7441597.1"/>
    <property type="molecule type" value="Genomic_DNA"/>
</dbReference>
<evidence type="ECO:0000259" key="6">
    <source>
        <dbReference type="PROSITE" id="PS51755"/>
    </source>
</evidence>
<dbReference type="PROSITE" id="PS51755">
    <property type="entry name" value="OMPR_PHOB"/>
    <property type="match status" value="1"/>
</dbReference>
<dbReference type="InterPro" id="IPR005158">
    <property type="entry name" value="BTAD"/>
</dbReference>
<dbReference type="SMART" id="SM01043">
    <property type="entry name" value="BTAD"/>
    <property type="match status" value="1"/>
</dbReference>
<evidence type="ECO:0000313" key="7">
    <source>
        <dbReference type="EMBL" id="MFI7441597.1"/>
    </source>
</evidence>
<dbReference type="Pfam" id="PF03704">
    <property type="entry name" value="BTAD"/>
    <property type="match status" value="1"/>
</dbReference>
<comment type="caution">
    <text evidence="7">The sequence shown here is derived from an EMBL/GenBank/DDBJ whole genome shotgun (WGS) entry which is preliminary data.</text>
</comment>
<dbReference type="SUPFAM" id="SSF48452">
    <property type="entry name" value="TPR-like"/>
    <property type="match status" value="1"/>
</dbReference>
<name>A0ABW8A530_9ACTN</name>
<dbReference type="InterPro" id="IPR016032">
    <property type="entry name" value="Sig_transdc_resp-reg_C-effctor"/>
</dbReference>
<organism evidence="7 8">
    <name type="scientific">Nonomuraea indica</name>
    <dbReference type="NCBI Taxonomy" id="1581193"/>
    <lineage>
        <taxon>Bacteria</taxon>
        <taxon>Bacillati</taxon>
        <taxon>Actinomycetota</taxon>
        <taxon>Actinomycetes</taxon>
        <taxon>Streptosporangiales</taxon>
        <taxon>Streptosporangiaceae</taxon>
        <taxon>Nonomuraea</taxon>
    </lineage>
</organism>
<feature type="DNA-binding region" description="OmpR/PhoB-type" evidence="5">
    <location>
        <begin position="1"/>
        <end position="97"/>
    </location>
</feature>
<dbReference type="InterPro" id="IPR001867">
    <property type="entry name" value="OmpR/PhoB-type_DNA-bd"/>
</dbReference>
<dbReference type="CDD" id="cd15831">
    <property type="entry name" value="BTAD"/>
    <property type="match status" value="1"/>
</dbReference>
<keyword evidence="3 5" id="KW-0238">DNA-binding</keyword>
<evidence type="ECO:0000256" key="3">
    <source>
        <dbReference type="ARBA" id="ARBA00023125"/>
    </source>
</evidence>
<dbReference type="InterPro" id="IPR011990">
    <property type="entry name" value="TPR-like_helical_dom_sf"/>
</dbReference>
<feature type="domain" description="OmpR/PhoB-type" evidence="6">
    <location>
        <begin position="1"/>
        <end position="97"/>
    </location>
</feature>
<dbReference type="PANTHER" id="PTHR35807:SF1">
    <property type="entry name" value="TRANSCRIPTIONAL REGULATOR REDD"/>
    <property type="match status" value="1"/>
</dbReference>
<evidence type="ECO:0000313" key="8">
    <source>
        <dbReference type="Proteomes" id="UP001612928"/>
    </source>
</evidence>
<evidence type="ECO:0000256" key="4">
    <source>
        <dbReference type="ARBA" id="ARBA00023163"/>
    </source>
</evidence>
<keyword evidence="8" id="KW-1185">Reference proteome</keyword>
<proteinExistence type="inferred from homology"/>
<dbReference type="InterPro" id="IPR036388">
    <property type="entry name" value="WH-like_DNA-bd_sf"/>
</dbReference>
<evidence type="ECO:0000256" key="5">
    <source>
        <dbReference type="PROSITE-ProRule" id="PRU01091"/>
    </source>
</evidence>
<dbReference type="Gene3D" id="1.10.10.10">
    <property type="entry name" value="Winged helix-like DNA-binding domain superfamily/Winged helix DNA-binding domain"/>
    <property type="match status" value="1"/>
</dbReference>
<dbReference type="Pfam" id="PF00486">
    <property type="entry name" value="Trans_reg_C"/>
    <property type="match status" value="1"/>
</dbReference>
<dbReference type="SUPFAM" id="SSF46894">
    <property type="entry name" value="C-terminal effector domain of the bipartite response regulators"/>
    <property type="match status" value="1"/>
</dbReference>
<dbReference type="Gene3D" id="1.25.40.10">
    <property type="entry name" value="Tetratricopeptide repeat domain"/>
    <property type="match status" value="1"/>
</dbReference>
<dbReference type="Proteomes" id="UP001612928">
    <property type="component" value="Unassembled WGS sequence"/>
</dbReference>
<sequence>MHFHVLGTLEVWDGERLITPSAPKQRSVLALLLASAGEVIPAEALMEELWEGNPPASAQTTLQTYVYQLRKLLSRGGEAPARSPRLVTKHGGYLITLEDGVLDAVEFEHLVGLAGGHLEAGEVERASGALRRALGLWHGSALADVVLGPRLAIYATRLEELRLHALKLKVEAQMRMGRYQELIGELKQLTALYQLDEWFHLQLMEALSRASRRHEALEVYRSLRHVLRSELGLEPSVEMQRLQQAVLTAGHPGGG</sequence>
<protein>
    <submittedName>
        <fullName evidence="7">BTAD domain-containing putative transcriptional regulator</fullName>
    </submittedName>
</protein>
<accession>A0ABW8A530</accession>
<comment type="similarity">
    <text evidence="1">Belongs to the AfsR/DnrI/RedD regulatory family.</text>
</comment>
<dbReference type="SMART" id="SM00862">
    <property type="entry name" value="Trans_reg_C"/>
    <property type="match status" value="1"/>
</dbReference>
<keyword evidence="2" id="KW-0805">Transcription regulation</keyword>
<evidence type="ECO:0000256" key="2">
    <source>
        <dbReference type="ARBA" id="ARBA00023015"/>
    </source>
</evidence>
<evidence type="ECO:0000256" key="1">
    <source>
        <dbReference type="ARBA" id="ARBA00005820"/>
    </source>
</evidence>
<reference evidence="7 8" key="1">
    <citation type="submission" date="2024-10" db="EMBL/GenBank/DDBJ databases">
        <title>The Natural Products Discovery Center: Release of the First 8490 Sequenced Strains for Exploring Actinobacteria Biosynthetic Diversity.</title>
        <authorList>
            <person name="Kalkreuter E."/>
            <person name="Kautsar S.A."/>
            <person name="Yang D."/>
            <person name="Bader C.D."/>
            <person name="Teijaro C.N."/>
            <person name="Fluegel L."/>
            <person name="Davis C.M."/>
            <person name="Simpson J.R."/>
            <person name="Lauterbach L."/>
            <person name="Steele A.D."/>
            <person name="Gui C."/>
            <person name="Meng S."/>
            <person name="Li G."/>
            <person name="Viehrig K."/>
            <person name="Ye F."/>
            <person name="Su P."/>
            <person name="Kiefer A.F."/>
            <person name="Nichols A."/>
            <person name="Cepeda A.J."/>
            <person name="Yan W."/>
            <person name="Fan B."/>
            <person name="Jiang Y."/>
            <person name="Adhikari A."/>
            <person name="Zheng C.-J."/>
            <person name="Schuster L."/>
            <person name="Cowan T.M."/>
            <person name="Smanski M.J."/>
            <person name="Chevrette M.G."/>
            <person name="De Carvalho L.P.S."/>
            <person name="Shen B."/>
        </authorList>
    </citation>
    <scope>NUCLEOTIDE SEQUENCE [LARGE SCALE GENOMIC DNA]</scope>
    <source>
        <strain evidence="7 8">NPDC049503</strain>
    </source>
</reference>
<dbReference type="PANTHER" id="PTHR35807">
    <property type="entry name" value="TRANSCRIPTIONAL REGULATOR REDD-RELATED"/>
    <property type="match status" value="1"/>
</dbReference>
<gene>
    <name evidence="7" type="ORF">ACIBP5_16700</name>
</gene>
<dbReference type="RefSeq" id="WP_101789094.1">
    <property type="nucleotide sequence ID" value="NZ_JBITMB010000004.1"/>
</dbReference>
<keyword evidence="4" id="KW-0804">Transcription</keyword>
<dbReference type="InterPro" id="IPR051677">
    <property type="entry name" value="AfsR-DnrI-RedD_regulator"/>
</dbReference>